<proteinExistence type="predicted"/>
<evidence type="ECO:0000313" key="3">
    <source>
        <dbReference type="Proteomes" id="UP000244162"/>
    </source>
</evidence>
<feature type="transmembrane region" description="Helical" evidence="1">
    <location>
        <begin position="12"/>
        <end position="34"/>
    </location>
</feature>
<organism evidence="2 3">
    <name type="scientific">Sphingomonas oleivorans</name>
    <dbReference type="NCBI Taxonomy" id="1735121"/>
    <lineage>
        <taxon>Bacteria</taxon>
        <taxon>Pseudomonadati</taxon>
        <taxon>Pseudomonadota</taxon>
        <taxon>Alphaproteobacteria</taxon>
        <taxon>Sphingomonadales</taxon>
        <taxon>Sphingomonadaceae</taxon>
        <taxon>Sphingomonas</taxon>
    </lineage>
</organism>
<dbReference type="EMBL" id="NWBU01000010">
    <property type="protein sequence ID" value="PTQ10088.1"/>
    <property type="molecule type" value="Genomic_DNA"/>
</dbReference>
<keyword evidence="1" id="KW-1133">Transmembrane helix</keyword>
<gene>
    <name evidence="2" type="ORF">CLG96_13200</name>
</gene>
<sequence>MNRIDDLWDDRLFVTRARAVPIVSTIAGSATALLPMVAQTPALPPFGLLMLLGWRLLRPEMWQAWVALPLGLADDLIGGQPLGSAMALWTLCFLMLDIVDNRLVWRDYWVDWLVAAIAIIFCIWGGWSIARFTGGGGAIFTIGPQIAMSVFCFPAIVRICAALDHWRLSR</sequence>
<dbReference type="AlphaFoldDB" id="A0A2T5FWC6"/>
<evidence type="ECO:0000313" key="2">
    <source>
        <dbReference type="EMBL" id="PTQ10088.1"/>
    </source>
</evidence>
<keyword evidence="3" id="KW-1185">Reference proteome</keyword>
<dbReference type="RefSeq" id="WP_107968436.1">
    <property type="nucleotide sequence ID" value="NZ_NWBU01000010.1"/>
</dbReference>
<name>A0A2T5FWC6_9SPHN</name>
<comment type="caution">
    <text evidence="2">The sequence shown here is derived from an EMBL/GenBank/DDBJ whole genome shotgun (WGS) entry which is preliminary data.</text>
</comment>
<keyword evidence="1" id="KW-0812">Transmembrane</keyword>
<protein>
    <submittedName>
        <fullName evidence="2">Rod shape-determining protein MreD</fullName>
    </submittedName>
</protein>
<dbReference type="OrthoDB" id="7426601at2"/>
<feature type="transmembrane region" description="Helical" evidence="1">
    <location>
        <begin position="108"/>
        <end position="127"/>
    </location>
</feature>
<reference evidence="2 3" key="1">
    <citation type="submission" date="2017-09" db="EMBL/GenBank/DDBJ databases">
        <title>Sphingomonas panjinensis sp.nov., isolated from oil-contaminated soil.</title>
        <authorList>
            <person name="Wang L."/>
            <person name="Chen L."/>
        </authorList>
    </citation>
    <scope>NUCLEOTIDE SEQUENCE [LARGE SCALE GENOMIC DNA]</scope>
    <source>
        <strain evidence="2 3">FW-11</strain>
    </source>
</reference>
<feature type="transmembrane region" description="Helical" evidence="1">
    <location>
        <begin position="139"/>
        <end position="161"/>
    </location>
</feature>
<feature type="transmembrane region" description="Helical" evidence="1">
    <location>
        <begin position="77"/>
        <end position="96"/>
    </location>
</feature>
<dbReference type="Proteomes" id="UP000244162">
    <property type="component" value="Unassembled WGS sequence"/>
</dbReference>
<keyword evidence="1" id="KW-0472">Membrane</keyword>
<accession>A0A2T5FWC6</accession>
<evidence type="ECO:0000256" key="1">
    <source>
        <dbReference type="SAM" id="Phobius"/>
    </source>
</evidence>